<evidence type="ECO:0000256" key="1">
    <source>
        <dbReference type="SAM" id="MobiDB-lite"/>
    </source>
</evidence>
<dbReference type="OrthoDB" id="7410762at2"/>
<name>A0A2T5UC60_9SPHN</name>
<comment type="caution">
    <text evidence="3">The sequence shown here is derived from an EMBL/GenBank/DDBJ whole genome shotgun (WGS) entry which is preliminary data.</text>
</comment>
<feature type="compositionally biased region" description="Basic and acidic residues" evidence="1">
    <location>
        <begin position="135"/>
        <end position="146"/>
    </location>
</feature>
<dbReference type="AlphaFoldDB" id="A0A2T5UC60"/>
<dbReference type="EMBL" id="QAYE01000001">
    <property type="protein sequence ID" value="PTW49087.1"/>
    <property type="molecule type" value="Genomic_DNA"/>
</dbReference>
<proteinExistence type="predicted"/>
<reference evidence="3 4" key="1">
    <citation type="submission" date="2018-04" db="EMBL/GenBank/DDBJ databases">
        <title>Genomic Encyclopedia of Type Strains, Phase III (KMG-III): the genomes of soil and plant-associated and newly described type strains.</title>
        <authorList>
            <person name="Whitman W."/>
        </authorList>
    </citation>
    <scope>NUCLEOTIDE SEQUENCE [LARGE SCALE GENOMIC DNA]</scope>
    <source>
        <strain evidence="3 4">MA-olki</strain>
    </source>
</reference>
<evidence type="ECO:0000313" key="3">
    <source>
        <dbReference type="EMBL" id="PTW49087.1"/>
    </source>
</evidence>
<protein>
    <submittedName>
        <fullName evidence="3">Protein TonB</fullName>
    </submittedName>
</protein>
<organism evidence="3 4">
    <name type="scientific">Sphingomonas faeni</name>
    <dbReference type="NCBI Taxonomy" id="185950"/>
    <lineage>
        <taxon>Bacteria</taxon>
        <taxon>Pseudomonadati</taxon>
        <taxon>Pseudomonadota</taxon>
        <taxon>Alphaproteobacteria</taxon>
        <taxon>Sphingomonadales</taxon>
        <taxon>Sphingomonadaceae</taxon>
        <taxon>Sphingomonas</taxon>
    </lineage>
</organism>
<feature type="region of interest" description="Disordered" evidence="1">
    <location>
        <begin position="135"/>
        <end position="163"/>
    </location>
</feature>
<sequence>MRSAYHPSSIETRGSTRRRSAALVLTVIAHILIILLLARLAPSLPTSRLASPTATTFQMLPDRGIPAPAQHTPSVVKARPASRGHPSRTPTPPLVLKETKAPSPAPSGKLTLPIELLGGDELFKAADVAKLPKHPEDQLAKVEKEIPPPPKKKSSSVYGPGAGPNGAPVYEMVDWYRAPTQAEMDGYMPRRSPGSWGRVTCLTAPNYHVENCRTDGEYPLGSGMARAMRQAAWQFRVLPPKKDGKPMIGVWMHITIYQTENGLR</sequence>
<evidence type="ECO:0000256" key="2">
    <source>
        <dbReference type="SAM" id="Phobius"/>
    </source>
</evidence>
<evidence type="ECO:0000313" key="4">
    <source>
        <dbReference type="Proteomes" id="UP000244013"/>
    </source>
</evidence>
<feature type="transmembrane region" description="Helical" evidence="2">
    <location>
        <begin position="21"/>
        <end position="41"/>
    </location>
</feature>
<keyword evidence="2" id="KW-0472">Membrane</keyword>
<dbReference type="GeneID" id="91007981"/>
<dbReference type="RefSeq" id="WP_146173266.1">
    <property type="nucleotide sequence ID" value="NZ_QAYE01000001.1"/>
</dbReference>
<dbReference type="Proteomes" id="UP000244013">
    <property type="component" value="Unassembled WGS sequence"/>
</dbReference>
<keyword evidence="2" id="KW-0812">Transmembrane</keyword>
<feature type="region of interest" description="Disordered" evidence="1">
    <location>
        <begin position="63"/>
        <end position="109"/>
    </location>
</feature>
<keyword evidence="2" id="KW-1133">Transmembrane helix</keyword>
<accession>A0A2T5UC60</accession>
<gene>
    <name evidence="3" type="ORF">C8J25_101592</name>
</gene>